<dbReference type="OrthoDB" id="426293at2759"/>
<name>A0A8M1FNN8_URSMA</name>
<dbReference type="PROSITE" id="PS50297">
    <property type="entry name" value="ANK_REP_REGION"/>
    <property type="match status" value="2"/>
</dbReference>
<dbReference type="PANTHER" id="PTHR23206">
    <property type="entry name" value="MASK PROTEIN"/>
    <property type="match status" value="1"/>
</dbReference>
<keyword evidence="1" id="KW-0677">Repeat</keyword>
<dbReference type="PANTHER" id="PTHR23206:SF7">
    <property type="entry name" value="PROTEIN KINASE DOMAIN-CONTAINING PROTEIN"/>
    <property type="match status" value="1"/>
</dbReference>
<keyword evidence="2 3" id="KW-0040">ANK repeat</keyword>
<accession>A0A8M1FNN8</accession>
<feature type="region of interest" description="Disordered" evidence="5">
    <location>
        <begin position="121"/>
        <end position="178"/>
    </location>
</feature>
<feature type="coiled-coil region" evidence="4">
    <location>
        <begin position="354"/>
        <end position="395"/>
    </location>
</feature>
<dbReference type="InterPro" id="IPR036770">
    <property type="entry name" value="Ankyrin_rpt-contain_sf"/>
</dbReference>
<gene>
    <name evidence="7" type="primary">LOC103656709</name>
</gene>
<keyword evidence="6" id="KW-1185">Reference proteome</keyword>
<dbReference type="RefSeq" id="XP_040482094.1">
    <property type="nucleotide sequence ID" value="XM_040626160.1"/>
</dbReference>
<proteinExistence type="predicted"/>
<evidence type="ECO:0000313" key="7">
    <source>
        <dbReference type="RefSeq" id="XP_040482094.1"/>
    </source>
</evidence>
<dbReference type="KEGG" id="umr:103656709"/>
<feature type="coiled-coil region" evidence="4">
    <location>
        <begin position="276"/>
        <end position="304"/>
    </location>
</feature>
<evidence type="ECO:0000256" key="5">
    <source>
        <dbReference type="SAM" id="MobiDB-lite"/>
    </source>
</evidence>
<dbReference type="SMART" id="SM00248">
    <property type="entry name" value="ANK"/>
    <property type="match status" value="2"/>
</dbReference>
<evidence type="ECO:0000256" key="3">
    <source>
        <dbReference type="PROSITE-ProRule" id="PRU00023"/>
    </source>
</evidence>
<feature type="compositionally biased region" description="Low complexity" evidence="5">
    <location>
        <begin position="44"/>
        <end position="61"/>
    </location>
</feature>
<feature type="compositionally biased region" description="Basic and acidic residues" evidence="5">
    <location>
        <begin position="121"/>
        <end position="142"/>
    </location>
</feature>
<organism evidence="6 7">
    <name type="scientific">Ursus maritimus</name>
    <name type="common">Polar bear</name>
    <name type="synonym">Thalarctos maritimus</name>
    <dbReference type="NCBI Taxonomy" id="29073"/>
    <lineage>
        <taxon>Eukaryota</taxon>
        <taxon>Metazoa</taxon>
        <taxon>Chordata</taxon>
        <taxon>Craniata</taxon>
        <taxon>Vertebrata</taxon>
        <taxon>Euteleostomi</taxon>
        <taxon>Mammalia</taxon>
        <taxon>Eutheria</taxon>
        <taxon>Laurasiatheria</taxon>
        <taxon>Carnivora</taxon>
        <taxon>Caniformia</taxon>
        <taxon>Ursidae</taxon>
        <taxon>Ursus</taxon>
    </lineage>
</organism>
<sequence length="572" mass="63543">MSSKKGGPRAASGKWQTSLPGAEPRAVAGKPGETRQPPRKTARPAKQPAAPECPEAPAGPAAEDRAATVLQCAFRRLRARKELARRQREQQDYQRQMEQLQREAFVALVRREQEAARRRREAAEEAERRRREERQRGARLREAASPAGHGRTCAQRGKLLTAERGPHERGGAAGGRACPVNPAGLRGNTPLSEAAAGGQPLAIQLLAEQGASPNSKGAFGRTPLYRAAFGGHLEAVEVLLKLGADPRVYAEDGSTPEQVASLDAVATVLRSWDLSLTEAMLQNMEAERQRRAQEAERHEEAEAKRCGRGEVNLKVQQLAKAQQQRQAQLQQAYCELNQRVTEHEECEQRCPGQAELTLQAVKDAEAQVDRLRLEAQEAEETLAMARLELREQSQEGEEEVPGLKCRVAELHDVLMKDVGDRIHADGRWPLVIDPSGLAATFLRYQDSNYVDAANPAHLRPERIRLALLGALRYGKPLVFDLREADLFPVVWQQLEAVRPGLAQELLSQELLEQERYLSLLRPADGPEYNPSRFQAARLRHFRVVFVTEAPWPPTEQLRVLLPIRVLLPSGGL</sequence>
<feature type="repeat" description="ANK" evidence="3">
    <location>
        <begin position="186"/>
        <end position="218"/>
    </location>
</feature>
<evidence type="ECO:0000256" key="1">
    <source>
        <dbReference type="ARBA" id="ARBA00022737"/>
    </source>
</evidence>
<keyword evidence="4" id="KW-0175">Coiled coil</keyword>
<dbReference type="PROSITE" id="PS50096">
    <property type="entry name" value="IQ"/>
    <property type="match status" value="1"/>
</dbReference>
<protein>
    <submittedName>
        <fullName evidence="7">IQ motif and ankyrin repeat domain-containing protein 1-like</fullName>
    </submittedName>
</protein>
<dbReference type="PROSITE" id="PS50088">
    <property type="entry name" value="ANK_REPEAT"/>
    <property type="match status" value="2"/>
</dbReference>
<dbReference type="Gene3D" id="1.25.40.20">
    <property type="entry name" value="Ankyrin repeat-containing domain"/>
    <property type="match status" value="1"/>
</dbReference>
<dbReference type="AlphaFoldDB" id="A0A8M1FNN8"/>
<dbReference type="GO" id="GO:0005737">
    <property type="term" value="C:cytoplasm"/>
    <property type="evidence" value="ECO:0007669"/>
    <property type="project" value="TreeGrafter"/>
</dbReference>
<dbReference type="GO" id="GO:0045087">
    <property type="term" value="P:innate immune response"/>
    <property type="evidence" value="ECO:0007669"/>
    <property type="project" value="TreeGrafter"/>
</dbReference>
<dbReference type="SUPFAM" id="SSF48403">
    <property type="entry name" value="Ankyrin repeat"/>
    <property type="match status" value="1"/>
</dbReference>
<feature type="repeat" description="ANK" evidence="3">
    <location>
        <begin position="219"/>
        <end position="251"/>
    </location>
</feature>
<feature type="region of interest" description="Disordered" evidence="5">
    <location>
        <begin position="1"/>
        <end position="64"/>
    </location>
</feature>
<evidence type="ECO:0000256" key="4">
    <source>
        <dbReference type="SAM" id="Coils"/>
    </source>
</evidence>
<reference evidence="7" key="1">
    <citation type="submission" date="2025-08" db="UniProtKB">
        <authorList>
            <consortium name="RefSeq"/>
        </authorList>
    </citation>
    <scope>IDENTIFICATION</scope>
    <source>
        <tissue evidence="7">Whole blood</tissue>
    </source>
</reference>
<evidence type="ECO:0000313" key="6">
    <source>
        <dbReference type="Proteomes" id="UP000261680"/>
    </source>
</evidence>
<evidence type="ECO:0000256" key="2">
    <source>
        <dbReference type="ARBA" id="ARBA00023043"/>
    </source>
</evidence>
<dbReference type="InterPro" id="IPR002110">
    <property type="entry name" value="Ankyrin_rpt"/>
</dbReference>
<dbReference type="Pfam" id="PF12796">
    <property type="entry name" value="Ank_2"/>
    <property type="match status" value="1"/>
</dbReference>
<dbReference type="Proteomes" id="UP000261680">
    <property type="component" value="Unplaced"/>
</dbReference>
<dbReference type="InterPro" id="IPR051631">
    <property type="entry name" value="Ankyrin-KH/SAM_domain"/>
</dbReference>
<dbReference type="GeneID" id="103656709"/>